<evidence type="ECO:0000259" key="2">
    <source>
        <dbReference type="Pfam" id="PF00089"/>
    </source>
</evidence>
<evidence type="ECO:0000256" key="1">
    <source>
        <dbReference type="ARBA" id="ARBA00023157"/>
    </source>
</evidence>
<feature type="non-terminal residue" evidence="3">
    <location>
        <position position="103"/>
    </location>
</feature>
<dbReference type="InterPro" id="IPR001254">
    <property type="entry name" value="Trypsin_dom"/>
</dbReference>
<feature type="non-terminal residue" evidence="3">
    <location>
        <position position="1"/>
    </location>
</feature>
<reference evidence="3 4" key="1">
    <citation type="submission" date="2024-05" db="EMBL/GenBank/DDBJ databases">
        <authorList>
            <person name="Wallberg A."/>
        </authorList>
    </citation>
    <scope>NUCLEOTIDE SEQUENCE [LARGE SCALE GENOMIC DNA]</scope>
</reference>
<gene>
    <name evidence="3" type="ORF">MNOR_LOCUS21610</name>
</gene>
<name>A0AAV2RBS9_MEGNR</name>
<feature type="domain" description="Peptidase S1" evidence="2">
    <location>
        <begin position="1"/>
        <end position="87"/>
    </location>
</feature>
<keyword evidence="1" id="KW-1015">Disulfide bond</keyword>
<organism evidence="3 4">
    <name type="scientific">Meganyctiphanes norvegica</name>
    <name type="common">Northern krill</name>
    <name type="synonym">Thysanopoda norvegica</name>
    <dbReference type="NCBI Taxonomy" id="48144"/>
    <lineage>
        <taxon>Eukaryota</taxon>
        <taxon>Metazoa</taxon>
        <taxon>Ecdysozoa</taxon>
        <taxon>Arthropoda</taxon>
        <taxon>Crustacea</taxon>
        <taxon>Multicrustacea</taxon>
        <taxon>Malacostraca</taxon>
        <taxon>Eumalacostraca</taxon>
        <taxon>Eucarida</taxon>
        <taxon>Euphausiacea</taxon>
        <taxon>Euphausiidae</taxon>
        <taxon>Meganyctiphanes</taxon>
    </lineage>
</organism>
<dbReference type="GO" id="GO:0004252">
    <property type="term" value="F:serine-type endopeptidase activity"/>
    <property type="evidence" value="ECO:0007669"/>
    <property type="project" value="InterPro"/>
</dbReference>
<dbReference type="GO" id="GO:0006508">
    <property type="term" value="P:proteolysis"/>
    <property type="evidence" value="ECO:0007669"/>
    <property type="project" value="InterPro"/>
</dbReference>
<dbReference type="InterPro" id="IPR009003">
    <property type="entry name" value="Peptidase_S1_PA"/>
</dbReference>
<proteinExistence type="predicted"/>
<evidence type="ECO:0000313" key="3">
    <source>
        <dbReference type="EMBL" id="CAL4119146.1"/>
    </source>
</evidence>
<dbReference type="PANTHER" id="PTHR24252:SF16">
    <property type="entry name" value="TRANSMEMBRANE SERINE PROTEASE 15"/>
    <property type="match status" value="1"/>
</dbReference>
<dbReference type="SUPFAM" id="SSF50494">
    <property type="entry name" value="Trypsin-like serine proteases"/>
    <property type="match status" value="1"/>
</dbReference>
<dbReference type="Proteomes" id="UP001497623">
    <property type="component" value="Unassembled WGS sequence"/>
</dbReference>
<protein>
    <recommendedName>
        <fullName evidence="2">Peptidase S1 domain-containing protein</fullName>
    </recommendedName>
</protein>
<accession>A0AAV2RBS9</accession>
<keyword evidence="4" id="KW-1185">Reference proteome</keyword>
<dbReference type="PANTHER" id="PTHR24252">
    <property type="entry name" value="ACROSIN-RELATED"/>
    <property type="match status" value="1"/>
</dbReference>
<evidence type="ECO:0000313" key="4">
    <source>
        <dbReference type="Proteomes" id="UP001497623"/>
    </source>
</evidence>
<dbReference type="AlphaFoldDB" id="A0AAV2RBS9"/>
<sequence>HPEYEYEGPDYNDIAILTTRNEVKFNNIIWPFCLPQINQRFPDYAGVRIAGWGKVNQTHPASTLQIAFIQVMSNARCEEQWKEIAPQNYANTISWSYPQGLTN</sequence>
<dbReference type="Gene3D" id="2.40.10.10">
    <property type="entry name" value="Trypsin-like serine proteases"/>
    <property type="match status" value="2"/>
</dbReference>
<dbReference type="Pfam" id="PF00089">
    <property type="entry name" value="Trypsin"/>
    <property type="match status" value="1"/>
</dbReference>
<dbReference type="EMBL" id="CAXKWB010017536">
    <property type="protein sequence ID" value="CAL4119146.1"/>
    <property type="molecule type" value="Genomic_DNA"/>
</dbReference>
<dbReference type="InterPro" id="IPR043504">
    <property type="entry name" value="Peptidase_S1_PA_chymotrypsin"/>
</dbReference>
<comment type="caution">
    <text evidence="3">The sequence shown here is derived from an EMBL/GenBank/DDBJ whole genome shotgun (WGS) entry which is preliminary data.</text>
</comment>